<evidence type="ECO:0000256" key="2">
    <source>
        <dbReference type="SAM" id="MobiDB-lite"/>
    </source>
</evidence>
<dbReference type="GO" id="GO:0005737">
    <property type="term" value="C:cytoplasm"/>
    <property type="evidence" value="ECO:0007669"/>
    <property type="project" value="TreeGrafter"/>
</dbReference>
<proteinExistence type="predicted"/>
<feature type="region of interest" description="Disordered" evidence="2">
    <location>
        <begin position="641"/>
        <end position="673"/>
    </location>
</feature>
<feature type="compositionally biased region" description="Polar residues" evidence="2">
    <location>
        <begin position="547"/>
        <end position="562"/>
    </location>
</feature>
<dbReference type="Pfam" id="PF14229">
    <property type="entry name" value="DUF4332"/>
    <property type="match status" value="1"/>
</dbReference>
<dbReference type="PANTHER" id="PTHR45615:SF40">
    <property type="entry name" value="MYOSIN HEAVY CHAIN, NON-MUSCLE"/>
    <property type="match status" value="1"/>
</dbReference>
<evidence type="ECO:0000313" key="4">
    <source>
        <dbReference type="EMBL" id="AUP77914.1"/>
    </source>
</evidence>
<keyword evidence="5" id="KW-1185">Reference proteome</keyword>
<dbReference type="GO" id="GO:0032982">
    <property type="term" value="C:myosin filament"/>
    <property type="evidence" value="ECO:0007669"/>
    <property type="project" value="TreeGrafter"/>
</dbReference>
<organism evidence="4 5">
    <name type="scientific">Flavivirga eckloniae</name>
    <dbReference type="NCBI Taxonomy" id="1803846"/>
    <lineage>
        <taxon>Bacteria</taxon>
        <taxon>Pseudomonadati</taxon>
        <taxon>Bacteroidota</taxon>
        <taxon>Flavobacteriia</taxon>
        <taxon>Flavobacteriales</taxon>
        <taxon>Flavobacteriaceae</taxon>
        <taxon>Flavivirga</taxon>
    </lineage>
</organism>
<evidence type="ECO:0000313" key="5">
    <source>
        <dbReference type="Proteomes" id="UP000235826"/>
    </source>
</evidence>
<feature type="region of interest" description="Disordered" evidence="2">
    <location>
        <begin position="994"/>
        <end position="1106"/>
    </location>
</feature>
<dbReference type="RefSeq" id="WP_102754573.1">
    <property type="nucleotide sequence ID" value="NZ_CP025791.1"/>
</dbReference>
<dbReference type="Proteomes" id="UP000235826">
    <property type="component" value="Chromosome"/>
</dbReference>
<dbReference type="GO" id="GO:0016460">
    <property type="term" value="C:myosin II complex"/>
    <property type="evidence" value="ECO:0007669"/>
    <property type="project" value="TreeGrafter"/>
</dbReference>
<feature type="compositionally biased region" description="Basic and acidic residues" evidence="2">
    <location>
        <begin position="489"/>
        <end position="537"/>
    </location>
</feature>
<accession>A0A2K9PLG9</accession>
<sequence>MADELIPISQSEDKALTHFLNQTSFEILEKALLNQFEGNSEIIKKIYHNREEHGDFANLENLSRVLNDEELYTIKTALYPFVEMMAIEDGKSEALISLANNGVSTTSTSGSYPHSLKNKMRKARLEYGKDFKHPIEVYKMLSHSEKRELSAVINRNDYKENTAFPGFEEEENKRLHEIGIKNKEDMSAISGSVERKKKLAEASGIAETKISAWAPVAALMSVPAITKEIAMMLRDTGITTLKQLALSDPKVLYESVLFFAEVYKVEVFLEHVELWITAAQNILEASTDKIQNDTVHAQVLTGAMPELADVFQPEFPLYGPYLPQHIELWRNSEMSFNQNKVNTTPTWLRETPLIPFSFHTYQNNFGWWITGLPLIPLWYGPVRDSKEIAPEKKPVVVPDTEDDTPAKKASPMPPEAPVDNQPVPEDELTQEEEEIICGAIEHACKRKKEQDELEKKRLQDERERLEKEKKRVKEEEERRRRNPRYRDRRNRERDLRDRRKDLGERGDELENRRENLDKDKDRIQRDDQELREREQNIRKGPPADPNCRSTACRNVQTERVQNQQERYKNMNDFDDLARDSQKFSRDLKEYQDDASEFEDLMDRGYGQTESELKERNTAKEIRNQQGHINDMQERADQLDALDPPLTPEEERERQQLTDNIDKARTELNGGPLRDMLDATRAELEDVKSQLEDPNLDDQTRQNLEQKKTTLEAQEQAQDIDFTNAYKNSTEGHYVDLLHENTVGESFPSDRRLQDSAHENINRIRRIQSMSGSELDQYQDNLDKAINGYDTLIDQVGQPGNLPNSGNNAQDLVEQLNRDIANDSTHRDGLRLKIEGSREGIRNIRQRSAQIREELRRRGTSEHNTSVHGTPQEQQEILNMRNELRSLQNAEANLAKDIRQSAFRMDALQGQIEKNMDNLVLTNPMVGLEQNQEVVRDYNESLGDFFEDNGDINVLKARGFFKDTLRNLQRLEGLNQDADRLKAALNPSIENSLRVTGQENRRNNNIDERRQRLGRTEEQIEQTKTALGQSGMRVTGRRKITIEPNNPITGGLGDALNNHAKGLPPSQGARNAQQAQQVQQAQPVSHGTEKNRRNPKTHAPLSARQRRIRFLKRSIPTVEENISSIRTSATDQTYLEHLEEVLKGYQIELEQFENAEASATTVSNNNSNIETTTFVSSQITGLPFLLNPIVEMINQATEEVGNAAVQAFMVQQQQNQNDGNEKPAGTSTKLLKRLYVGQLIKEPWINRDWNKVVRMQARYAYALEELSDKSKTQNTVTASEKKKLELEAKKAQLVLAESYDNQADRATSAGYTSEGLVLRTQAIAARLSVQISEQKEPDFGQRVEDVCSQTDSALNDALDAGDCETAQRLLLSRIEVWNVILERLGKNKSSVSEKTHEKIAEDLRQLAHLYNHKANDPENTSQQEDLKSKARRAAMASAMHFIQSGDIFTAILVLESTDVSDDDQALAWKKSIIGQGLTVLDNIEKSGEVRSGYAPWLLKDRLLEQLANCSKDNETKAAAILARMDLQKKHGGHVFARQLFHQAKALDSDNPIIVRMDMKLLFEDEPEINDAFITSGISILERAPLSDTNAYDAIITASIFKGAPDQQQIQAYESAISQANISDERKSKIMVQVGMVLSYIMAKDPSQLANMQDKLNTIEGLIPTTTLTNGEIEDLRIEIQKLRDGVNIYEENKQKFQTQTLPAAEIPTLVGSAINVRDYALVEEAIKVYAQAGGIAPEMRIHQISDYIKLLENEARTLETGGDTQTATDIRERINRVRDLVRPISETTIQNIEVEIIACQSELRSATITLQDEQDEVVWPLIVRIGKLFAEVENEDLSKAVTNVESIQGKLHDLIGQARAVTNARAKAELIGLDDQARLQEIISLENEAIMNVTRLEAEAHTHAKQLSDDQNIEETYEELDRYRAQIALSDAIAETYSYWRITQQPYTETWDRYNRLYLTSAEAEVRSLTTSLNGKRNAYSGHYEIRGLRNEVERWSNARSLFAWTDDENQYEWRYTMMKDRLARTEERRTRLILSGPMIDHANGAPLTPEARLDFFVSTLDEDVRVRMSRANSLDNSIFEPLTNFAANERARATAIKAYCESVPELRSIKIIGETSGHSGTEISRQEYFRALAMALSELATERAYDFVKYVDTPIYKRGIVQLWNLHIAQIFREDPNGHSYNATKTRLQNYTQENRELSKALLDAAHNKNLSAEQRALLIELGFITETDEGGYELQTPTSLGLSSLDDELNLPTRSAWDELLNPWSVTKLIGTVLIPGGIASVTTRLAVGTALDGIVGGMVLRAAFESLVFTAVSHPIGYGMDWFSGDLRKDRPGFFEDYYHNLAIFLTLGAVGTAGQTVGSVLKMTQSKSLTAFYKMAAPALRMTTEATIFAGIEGVSSGEGLTLDAFLRNLMMVYMLHSGNKMGSKLMERALQSLGYNIPKHTGGLLPRRQQSIDPAREAAIDTLYTPAGRRLSNRDILEQKFENWADKSQVRNDLAKAGIELVPSSKPLPKGTRAAMEITADGRQRIHVDKNTTRADALNEVYKLHEIQRLGFLDKPFTIEMQAMVEFNSYSRMEREVYRDAPMSKRKQESIRFSLYWRARLNSIQSGRLPNRVLSQPGEGIVLSVTGSASVPSYRRRFLEITERTFDPGDPLVLQTLSKTARRAVERLSEKLDRRIKELINRTEVRYNAEERMAELEFQNDTTPDGIRRREETQEHINTIHEQQYRLELEMARLLDRMSAIVEGTIIIKNRKRRPTPDIRVQTPETPTHLRNNEGQYENIRSEYERISQENFDLKQELNTIDPSNVTRINEIESILNNNVTKLKNLSKEVGGLGAEAAIKEYLGPSAEVIFADQVGGGGAGEVDMVVAYRNAKGQVRFAVVEAKGGESKPGTANSAGFHAEQGTLAHTMITASKMELRAETLFAEGRLAEALRLRDTAHDIQRGFRDGTLDSFIVQTRWRIKETKVNTETRIDVQLRNTEVYKVQLRWTRGEGVTIGRTAPVEFILPEGTVPSASLRFARLNLANGREIVHRSDGTVVDLPSDVRMLMENLNNAKALVPSAAIIAMPRNAVSLILKEGTSVNDIINDPSLAHFREYANQMDAGLIFGIRIEMGANRVIEGAIYFGKNGEKMLIQKNSPNNSITIDGQLINIHVGTPRPDQISRDGGHVILADQPVSQLEQIIETLKSNTIGVNKIDPGGFRGIDTVDLPILPDVPILFE</sequence>
<feature type="compositionally biased region" description="Basic and acidic residues" evidence="2">
    <location>
        <begin position="648"/>
        <end position="665"/>
    </location>
</feature>
<feature type="compositionally biased region" description="Basic and acidic residues" evidence="2">
    <location>
        <begin position="998"/>
        <end position="1017"/>
    </location>
</feature>
<name>A0A2K9PLG9_9FLAO</name>
<reference evidence="4 5" key="1">
    <citation type="submission" date="2018-01" db="EMBL/GenBank/DDBJ databases">
        <title>Complete genome sequence of Flavivirga eckloniae ECD14 isolated from seaweed Ecklonia cava.</title>
        <authorList>
            <person name="Lee J.H."/>
            <person name="Baik K.S."/>
            <person name="Seong C.N."/>
        </authorList>
    </citation>
    <scope>NUCLEOTIDE SEQUENCE [LARGE SCALE GENOMIC DNA]</scope>
    <source>
        <strain evidence="4 5">ECD14</strain>
    </source>
</reference>
<dbReference type="GO" id="GO:0000146">
    <property type="term" value="F:microfilament motor activity"/>
    <property type="evidence" value="ECO:0007669"/>
    <property type="project" value="TreeGrafter"/>
</dbReference>
<dbReference type="OrthoDB" id="8476726at2"/>
<dbReference type="InterPro" id="IPR025567">
    <property type="entry name" value="DUF4332"/>
</dbReference>
<protein>
    <recommendedName>
        <fullName evidence="3">DUF4332 domain-containing protein</fullName>
    </recommendedName>
</protein>
<gene>
    <name evidence="4" type="ORF">C1H87_03980</name>
</gene>
<feature type="region of interest" description="Disordered" evidence="2">
    <location>
        <begin position="390"/>
        <end position="430"/>
    </location>
</feature>
<dbReference type="GO" id="GO:0051015">
    <property type="term" value="F:actin filament binding"/>
    <property type="evidence" value="ECO:0007669"/>
    <property type="project" value="TreeGrafter"/>
</dbReference>
<evidence type="ECO:0000259" key="3">
    <source>
        <dbReference type="Pfam" id="PF14229"/>
    </source>
</evidence>
<dbReference type="EMBL" id="CP025791">
    <property type="protein sequence ID" value="AUP77914.1"/>
    <property type="molecule type" value="Genomic_DNA"/>
</dbReference>
<evidence type="ECO:0000256" key="1">
    <source>
        <dbReference type="SAM" id="Coils"/>
    </source>
</evidence>
<feature type="coiled-coil region" evidence="1">
    <location>
        <begin position="2774"/>
        <end position="2801"/>
    </location>
</feature>
<feature type="compositionally biased region" description="Low complexity" evidence="2">
    <location>
        <begin position="1066"/>
        <end position="1081"/>
    </location>
</feature>
<dbReference type="KEGG" id="fek:C1H87_03980"/>
<feature type="region of interest" description="Disordered" evidence="2">
    <location>
        <begin position="462"/>
        <end position="562"/>
    </location>
</feature>
<feature type="domain" description="DUF4332" evidence="3">
    <location>
        <begin position="166"/>
        <end position="280"/>
    </location>
</feature>
<feature type="coiled-coil region" evidence="1">
    <location>
        <begin position="2181"/>
        <end position="2208"/>
    </location>
</feature>
<feature type="compositionally biased region" description="Basic and acidic residues" evidence="2">
    <location>
        <begin position="462"/>
        <end position="479"/>
    </location>
</feature>
<keyword evidence="1" id="KW-0175">Coiled coil</keyword>
<feature type="coiled-coil region" evidence="1">
    <location>
        <begin position="1671"/>
        <end position="1698"/>
    </location>
</feature>
<dbReference type="PANTHER" id="PTHR45615">
    <property type="entry name" value="MYOSIN HEAVY CHAIN, NON-MUSCLE"/>
    <property type="match status" value="1"/>
</dbReference>